<name>A0A835YBD5_9CHLO</name>
<comment type="caution">
    <text evidence="1">The sequence shown here is derived from an EMBL/GenBank/DDBJ whole genome shotgun (WGS) entry which is preliminary data.</text>
</comment>
<gene>
    <name evidence="1" type="ORF">HYH03_002084</name>
</gene>
<sequence>MGADVDVMEGHAQGRGRSTMVRMELSDAGLMLLGGVGSLASGAHALVAPTNYEDLYYGPKTLHPIRANAPQELVRWNGLTMAAMGALTLAARDHLTPTGTRRWFQTSGAAYGVGAAMTASNAYRGRERKGAGYVKAAVLGSLGALKLWRGFKKHNSTIKV</sequence>
<evidence type="ECO:0000313" key="2">
    <source>
        <dbReference type="Proteomes" id="UP000612055"/>
    </source>
</evidence>
<accession>A0A835YBD5</accession>
<dbReference type="OrthoDB" id="530610at2759"/>
<keyword evidence="2" id="KW-1185">Reference proteome</keyword>
<dbReference type="AlphaFoldDB" id="A0A835YBD5"/>
<protein>
    <submittedName>
        <fullName evidence="1">Uncharacterized protein</fullName>
    </submittedName>
</protein>
<dbReference type="Proteomes" id="UP000612055">
    <property type="component" value="Unassembled WGS sequence"/>
</dbReference>
<dbReference type="EMBL" id="JAEHOE010000005">
    <property type="protein sequence ID" value="KAG2499787.1"/>
    <property type="molecule type" value="Genomic_DNA"/>
</dbReference>
<organism evidence="1 2">
    <name type="scientific">Edaphochlamys debaryana</name>
    <dbReference type="NCBI Taxonomy" id="47281"/>
    <lineage>
        <taxon>Eukaryota</taxon>
        <taxon>Viridiplantae</taxon>
        <taxon>Chlorophyta</taxon>
        <taxon>core chlorophytes</taxon>
        <taxon>Chlorophyceae</taxon>
        <taxon>CS clade</taxon>
        <taxon>Chlamydomonadales</taxon>
        <taxon>Chlamydomonadales incertae sedis</taxon>
        <taxon>Edaphochlamys</taxon>
    </lineage>
</organism>
<evidence type="ECO:0000313" key="1">
    <source>
        <dbReference type="EMBL" id="KAG2499787.1"/>
    </source>
</evidence>
<proteinExistence type="predicted"/>
<reference evidence="1" key="1">
    <citation type="journal article" date="2020" name="bioRxiv">
        <title>Comparative genomics of Chlamydomonas.</title>
        <authorList>
            <person name="Craig R.J."/>
            <person name="Hasan A.R."/>
            <person name="Ness R.W."/>
            <person name="Keightley P.D."/>
        </authorList>
    </citation>
    <scope>NUCLEOTIDE SEQUENCE</scope>
    <source>
        <strain evidence="1">CCAP 11/70</strain>
    </source>
</reference>